<name>A0ABT3FM59_9BACT</name>
<evidence type="ECO:0000256" key="1">
    <source>
        <dbReference type="SAM" id="Phobius"/>
    </source>
</evidence>
<dbReference type="PROSITE" id="PS50056">
    <property type="entry name" value="TYR_PHOSPHATASE_2"/>
    <property type="match status" value="1"/>
</dbReference>
<feature type="transmembrane region" description="Helical" evidence="1">
    <location>
        <begin position="166"/>
        <end position="199"/>
    </location>
</feature>
<protein>
    <submittedName>
        <fullName evidence="3">Phosphatase PAP2/dual specificity phosphatase family protein</fullName>
    </submittedName>
</protein>
<dbReference type="SUPFAM" id="SSF52799">
    <property type="entry name" value="(Phosphotyrosine protein) phosphatases II"/>
    <property type="match status" value="1"/>
</dbReference>
<sequence>MNRTPREPGLLWPALWRLAVAGAAFVLIYGFCNRYTSTRDDVGTWFWEWERHIPFVKEMVVPYWSLDLFFIGAFFLCSSKAELNLLTKRLVAVTIASGICFLLFPLEMGFPRPEPSGWTAPLFKVLYANDMPYNLAPSLHISLRSLVWTVYGAHLTGLTRKVTKAWFFLIGLSTLLVWQHHVIDVAAGFMMGWFIAALIPDPRFKTKRTPSPRLALRYGAGALACAGLAFLWFGFAWPAVALGIVSLAYATGLPRLLGKENGTLSPAAEWCLLPVIVVTHLYQRRWLRREPAWCEVSPGVLVGRKLTGKEARTLVAGGPLAVLDLTAESYAPTVFREHANYRSLPLLDLVKPHDADLTKAVDFIREQQPHRTVYIHCQLGLQRSALVAALWLEKSGIAGDREQAAAMVRERIPGAVL</sequence>
<proteinExistence type="predicted"/>
<evidence type="ECO:0000259" key="2">
    <source>
        <dbReference type="PROSITE" id="PS50056"/>
    </source>
</evidence>
<accession>A0ABT3FM59</accession>
<feature type="transmembrane region" description="Helical" evidence="1">
    <location>
        <begin position="220"/>
        <end position="251"/>
    </location>
</feature>
<keyword evidence="1" id="KW-0472">Membrane</keyword>
<dbReference type="Pfam" id="PF01569">
    <property type="entry name" value="PAP2"/>
    <property type="match status" value="1"/>
</dbReference>
<keyword evidence="4" id="KW-1185">Reference proteome</keyword>
<dbReference type="InterPro" id="IPR000387">
    <property type="entry name" value="Tyr_Pase_dom"/>
</dbReference>
<evidence type="ECO:0000313" key="4">
    <source>
        <dbReference type="Proteomes" id="UP001207930"/>
    </source>
</evidence>
<gene>
    <name evidence="3" type="ORF">OKA04_07970</name>
</gene>
<dbReference type="RefSeq" id="WP_264500620.1">
    <property type="nucleotide sequence ID" value="NZ_JAPDDS010000003.1"/>
</dbReference>
<dbReference type="InterPro" id="IPR016130">
    <property type="entry name" value="Tyr_Pase_AS"/>
</dbReference>
<dbReference type="EMBL" id="JAPDDS010000003">
    <property type="protein sequence ID" value="MCW1884664.1"/>
    <property type="molecule type" value="Genomic_DNA"/>
</dbReference>
<reference evidence="3 4" key="1">
    <citation type="submission" date="2022-10" db="EMBL/GenBank/DDBJ databases">
        <title>Luteolibacter flavescens strain MCCC 1K03193, whole genome shotgun sequencing project.</title>
        <authorList>
            <person name="Zhao G."/>
            <person name="Shen L."/>
        </authorList>
    </citation>
    <scope>NUCLEOTIDE SEQUENCE [LARGE SCALE GENOMIC DNA]</scope>
    <source>
        <strain evidence="3 4">MCCC 1K03193</strain>
    </source>
</reference>
<dbReference type="PROSITE" id="PS00383">
    <property type="entry name" value="TYR_PHOSPHATASE_1"/>
    <property type="match status" value="1"/>
</dbReference>
<dbReference type="PANTHER" id="PTHR47216">
    <property type="match status" value="1"/>
</dbReference>
<feature type="transmembrane region" description="Helical" evidence="1">
    <location>
        <begin position="90"/>
        <end position="106"/>
    </location>
</feature>
<organism evidence="3 4">
    <name type="scientific">Luteolibacter flavescens</name>
    <dbReference type="NCBI Taxonomy" id="1859460"/>
    <lineage>
        <taxon>Bacteria</taxon>
        <taxon>Pseudomonadati</taxon>
        <taxon>Verrucomicrobiota</taxon>
        <taxon>Verrucomicrobiia</taxon>
        <taxon>Verrucomicrobiales</taxon>
        <taxon>Verrucomicrobiaceae</taxon>
        <taxon>Luteolibacter</taxon>
    </lineage>
</organism>
<dbReference type="PANTHER" id="PTHR47216:SF4">
    <property type="entry name" value="OS01G0859400 PROTEIN"/>
    <property type="match status" value="1"/>
</dbReference>
<dbReference type="InterPro" id="IPR029021">
    <property type="entry name" value="Prot-tyrosine_phosphatase-like"/>
</dbReference>
<feature type="domain" description="Tyrosine specific protein phosphatases" evidence="2">
    <location>
        <begin position="355"/>
        <end position="417"/>
    </location>
</feature>
<feature type="transmembrane region" description="Helical" evidence="1">
    <location>
        <begin position="61"/>
        <end position="78"/>
    </location>
</feature>
<dbReference type="Proteomes" id="UP001207930">
    <property type="component" value="Unassembled WGS sequence"/>
</dbReference>
<feature type="transmembrane region" description="Helical" evidence="1">
    <location>
        <begin position="12"/>
        <end position="31"/>
    </location>
</feature>
<keyword evidence="1" id="KW-1133">Transmembrane helix</keyword>
<evidence type="ECO:0000313" key="3">
    <source>
        <dbReference type="EMBL" id="MCW1884664.1"/>
    </source>
</evidence>
<dbReference type="CDD" id="cd03386">
    <property type="entry name" value="PAP2_Aur1_like"/>
    <property type="match status" value="1"/>
</dbReference>
<dbReference type="InterPro" id="IPR000326">
    <property type="entry name" value="PAP2/HPO"/>
</dbReference>
<dbReference type="Gene3D" id="3.90.190.10">
    <property type="entry name" value="Protein tyrosine phosphatase superfamily"/>
    <property type="match status" value="1"/>
</dbReference>
<keyword evidence="1" id="KW-0812">Transmembrane</keyword>
<comment type="caution">
    <text evidence="3">The sequence shown here is derived from an EMBL/GenBank/DDBJ whole genome shotgun (WGS) entry which is preliminary data.</text>
</comment>